<feature type="non-terminal residue" evidence="3">
    <location>
        <position position="1"/>
    </location>
</feature>
<dbReference type="OrthoDB" id="312874at2759"/>
<organism evidence="3 4">
    <name type="scientific">Sphaerobolus stellatus (strain SS14)</name>
    <dbReference type="NCBI Taxonomy" id="990650"/>
    <lineage>
        <taxon>Eukaryota</taxon>
        <taxon>Fungi</taxon>
        <taxon>Dikarya</taxon>
        <taxon>Basidiomycota</taxon>
        <taxon>Agaricomycotina</taxon>
        <taxon>Agaricomycetes</taxon>
        <taxon>Phallomycetidae</taxon>
        <taxon>Geastrales</taxon>
        <taxon>Sphaerobolaceae</taxon>
        <taxon>Sphaerobolus</taxon>
    </lineage>
</organism>
<dbReference type="InterPro" id="IPR040976">
    <property type="entry name" value="Pkinase_fungal"/>
</dbReference>
<dbReference type="PANTHER" id="PTHR38248:SF2">
    <property type="entry name" value="FUNK1 11"/>
    <property type="match status" value="1"/>
</dbReference>
<sequence>MLNQQSTSQSALKDTPTTNRFLSRTLTGDERRKARLQDVARAVNHELLNMITAAQTAEVLPVLLPAESKVVDTVLQELKKRGFYKKDSTWKGLQRPKKGIKVSEQSFYVPFTNIANEIIAIIDEKFPERRNAIKGKWIDCSFMIPKSQDSLAASIRPDVAYVSEQTKEEDLKAHDKRLKELDCVKTRSMTKNSLDEKKEAETDAILQIWWLQMDCLAEFKNKKTDGDLQDALAQLCNYAKQAFREQLDRRFIIGFTLCLDELKLYLFDRSGVLESQESINIHDASNIDFSIEAFVLTISLLGAPKSRTTSSRVFNSLSRTARMGSHHLNRADTSYDTQWIIEVNGKLCITLRAISIINVEIMCGRATAVWEVVLFEDFQANRIDSPILVLKQSWQRLSGQEPDQRLSTIPFEQYAYERLGKTELNKLIQDAAYVRTEDGSELVTTFEFIRKGITGTGTSYSLDPVGSSKHTTTGSRTTSGSQGTKRKANDSTVDISGSID</sequence>
<dbReference type="PANTHER" id="PTHR38248">
    <property type="entry name" value="FUNK1 6"/>
    <property type="match status" value="1"/>
</dbReference>
<protein>
    <recommendedName>
        <fullName evidence="2">Fungal-type protein kinase domain-containing protein</fullName>
    </recommendedName>
</protein>
<evidence type="ECO:0000256" key="1">
    <source>
        <dbReference type="SAM" id="MobiDB-lite"/>
    </source>
</evidence>
<feature type="compositionally biased region" description="Polar residues" evidence="1">
    <location>
        <begin position="490"/>
        <end position="500"/>
    </location>
</feature>
<dbReference type="HOGENOM" id="CLU_519879_0_0_1"/>
<evidence type="ECO:0000259" key="2">
    <source>
        <dbReference type="Pfam" id="PF17667"/>
    </source>
</evidence>
<evidence type="ECO:0000313" key="4">
    <source>
        <dbReference type="Proteomes" id="UP000054279"/>
    </source>
</evidence>
<feature type="non-terminal residue" evidence="3">
    <location>
        <position position="500"/>
    </location>
</feature>
<reference evidence="3 4" key="1">
    <citation type="submission" date="2014-06" db="EMBL/GenBank/DDBJ databases">
        <title>Evolutionary Origins and Diversification of the Mycorrhizal Mutualists.</title>
        <authorList>
            <consortium name="DOE Joint Genome Institute"/>
            <consortium name="Mycorrhizal Genomics Consortium"/>
            <person name="Kohler A."/>
            <person name="Kuo A."/>
            <person name="Nagy L.G."/>
            <person name="Floudas D."/>
            <person name="Copeland A."/>
            <person name="Barry K.W."/>
            <person name="Cichocki N."/>
            <person name="Veneault-Fourrey C."/>
            <person name="LaButti K."/>
            <person name="Lindquist E.A."/>
            <person name="Lipzen A."/>
            <person name="Lundell T."/>
            <person name="Morin E."/>
            <person name="Murat C."/>
            <person name="Riley R."/>
            <person name="Ohm R."/>
            <person name="Sun H."/>
            <person name="Tunlid A."/>
            <person name="Henrissat B."/>
            <person name="Grigoriev I.V."/>
            <person name="Hibbett D.S."/>
            <person name="Martin F."/>
        </authorList>
    </citation>
    <scope>NUCLEOTIDE SEQUENCE [LARGE SCALE GENOMIC DNA]</scope>
    <source>
        <strain evidence="3 4">SS14</strain>
    </source>
</reference>
<dbReference type="Pfam" id="PF17667">
    <property type="entry name" value="Pkinase_fungal"/>
    <property type="match status" value="1"/>
</dbReference>
<feature type="domain" description="Fungal-type protein kinase" evidence="2">
    <location>
        <begin position="201"/>
        <end position="402"/>
    </location>
</feature>
<proteinExistence type="predicted"/>
<evidence type="ECO:0000313" key="3">
    <source>
        <dbReference type="EMBL" id="KIJ23347.1"/>
    </source>
</evidence>
<gene>
    <name evidence="3" type="ORF">M422DRAFT_276094</name>
</gene>
<feature type="region of interest" description="Disordered" evidence="1">
    <location>
        <begin position="460"/>
        <end position="500"/>
    </location>
</feature>
<dbReference type="AlphaFoldDB" id="A0A0C9U2P6"/>
<dbReference type="EMBL" id="KN837711">
    <property type="protein sequence ID" value="KIJ23347.1"/>
    <property type="molecule type" value="Genomic_DNA"/>
</dbReference>
<accession>A0A0C9U2P6</accession>
<feature type="compositionally biased region" description="Low complexity" evidence="1">
    <location>
        <begin position="466"/>
        <end position="483"/>
    </location>
</feature>
<keyword evidence="4" id="KW-1185">Reference proteome</keyword>
<feature type="region of interest" description="Disordered" evidence="1">
    <location>
        <begin position="1"/>
        <end position="24"/>
    </location>
</feature>
<dbReference type="Proteomes" id="UP000054279">
    <property type="component" value="Unassembled WGS sequence"/>
</dbReference>
<name>A0A0C9U2P6_SPHS4</name>